<evidence type="ECO:0000256" key="3">
    <source>
        <dbReference type="ARBA" id="ARBA00022723"/>
    </source>
</evidence>
<accession>A0A8S5V0D8</accession>
<evidence type="ECO:0000256" key="1">
    <source>
        <dbReference type="ARBA" id="ARBA00001947"/>
    </source>
</evidence>
<sequence length="323" mass="36624">MKKVLFVLILVCNIFIAEAQTEAECFQLIKKLDVPSEVMALPNDNPATFWWNLPKYNAEYQKFEAALKKSKSTAISAVEEIKKDLMFRTDLQKGLADENSVEVLDSVCKFFNLKVYNPQMKVYIVGDREVNAYSTPDAIILLNSGLLNKMGTFEKIYAVVGHELAHYALGHAMQNLYAVKKKEKRNQIMAGVASGIQAAGTAIGQAMYSDNSPAGQKAREQAWQDVRNGLDKNLEWATVDAYGRYHLKYSRNQEMEADIASYRFLQWIGEDPNYMIKMLEILGEDEPKIDQKNSDHPSTVFRINVLKAIAKYDEAKMANKIKK</sequence>
<keyword evidence="5" id="KW-0862">Zinc</keyword>
<evidence type="ECO:0000313" key="8">
    <source>
        <dbReference type="EMBL" id="DAG00193.1"/>
    </source>
</evidence>
<dbReference type="InterPro" id="IPR051156">
    <property type="entry name" value="Mito/Outer_Membr_Metalloprot"/>
</dbReference>
<evidence type="ECO:0000256" key="2">
    <source>
        <dbReference type="ARBA" id="ARBA00022670"/>
    </source>
</evidence>
<evidence type="ECO:0000256" key="5">
    <source>
        <dbReference type="ARBA" id="ARBA00022833"/>
    </source>
</evidence>
<dbReference type="InterPro" id="IPR001915">
    <property type="entry name" value="Peptidase_M48"/>
</dbReference>
<dbReference type="Gene3D" id="3.30.2010.10">
    <property type="entry name" value="Metalloproteases ('zincins'), catalytic domain"/>
    <property type="match status" value="1"/>
</dbReference>
<dbReference type="GO" id="GO:0004222">
    <property type="term" value="F:metalloendopeptidase activity"/>
    <property type="evidence" value="ECO:0007669"/>
    <property type="project" value="InterPro"/>
</dbReference>
<dbReference type="Pfam" id="PF01435">
    <property type="entry name" value="Peptidase_M48"/>
    <property type="match status" value="1"/>
</dbReference>
<dbReference type="GO" id="GO:0051603">
    <property type="term" value="P:proteolysis involved in protein catabolic process"/>
    <property type="evidence" value="ECO:0007669"/>
    <property type="project" value="TreeGrafter"/>
</dbReference>
<keyword evidence="6" id="KW-0482">Metalloprotease</keyword>
<organism evidence="8">
    <name type="scientific">Podoviridae sp. ctJDl18</name>
    <dbReference type="NCBI Taxonomy" id="2825242"/>
    <lineage>
        <taxon>Viruses</taxon>
        <taxon>Duplodnaviria</taxon>
        <taxon>Heunggongvirae</taxon>
        <taxon>Uroviricota</taxon>
        <taxon>Caudoviricetes</taxon>
    </lineage>
</organism>
<evidence type="ECO:0000256" key="4">
    <source>
        <dbReference type="ARBA" id="ARBA00022801"/>
    </source>
</evidence>
<keyword evidence="3" id="KW-0479">Metal-binding</keyword>
<evidence type="ECO:0000259" key="7">
    <source>
        <dbReference type="Pfam" id="PF01435"/>
    </source>
</evidence>
<dbReference type="EMBL" id="BK016178">
    <property type="protein sequence ID" value="DAG00193.1"/>
    <property type="molecule type" value="Genomic_DNA"/>
</dbReference>
<comment type="cofactor">
    <cofactor evidence="1">
        <name>Zn(2+)</name>
        <dbReference type="ChEBI" id="CHEBI:29105"/>
    </cofactor>
</comment>
<feature type="domain" description="Peptidase M48" evidence="7">
    <location>
        <begin position="115"/>
        <end position="309"/>
    </location>
</feature>
<protein>
    <submittedName>
        <fullName evidence="8">Oma1-like protein</fullName>
    </submittedName>
</protein>
<keyword evidence="2" id="KW-0645">Protease</keyword>
<dbReference type="GO" id="GO:0016020">
    <property type="term" value="C:membrane"/>
    <property type="evidence" value="ECO:0007669"/>
    <property type="project" value="TreeGrafter"/>
</dbReference>
<dbReference type="GO" id="GO:0046872">
    <property type="term" value="F:metal ion binding"/>
    <property type="evidence" value="ECO:0007669"/>
    <property type="project" value="UniProtKB-KW"/>
</dbReference>
<name>A0A8S5V0D8_9CAUD</name>
<proteinExistence type="predicted"/>
<evidence type="ECO:0000256" key="6">
    <source>
        <dbReference type="ARBA" id="ARBA00023049"/>
    </source>
</evidence>
<dbReference type="PANTHER" id="PTHR22726:SF1">
    <property type="entry name" value="METALLOENDOPEPTIDASE OMA1, MITOCHONDRIAL"/>
    <property type="match status" value="1"/>
</dbReference>
<reference evidence="8" key="1">
    <citation type="journal article" date="2021" name="Proc. Natl. Acad. Sci. U.S.A.">
        <title>A Catalog of Tens of Thousands of Viruses from Human Metagenomes Reveals Hidden Associations with Chronic Diseases.</title>
        <authorList>
            <person name="Tisza M.J."/>
            <person name="Buck C.B."/>
        </authorList>
    </citation>
    <scope>NUCLEOTIDE SEQUENCE</scope>
    <source>
        <strain evidence="8">CtJDl18</strain>
    </source>
</reference>
<keyword evidence="4" id="KW-0378">Hydrolase</keyword>
<dbReference type="PANTHER" id="PTHR22726">
    <property type="entry name" value="METALLOENDOPEPTIDASE OMA1"/>
    <property type="match status" value="1"/>
</dbReference>